<organism evidence="3 4">
    <name type="scientific">Symbiodinium natans</name>
    <dbReference type="NCBI Taxonomy" id="878477"/>
    <lineage>
        <taxon>Eukaryota</taxon>
        <taxon>Sar</taxon>
        <taxon>Alveolata</taxon>
        <taxon>Dinophyceae</taxon>
        <taxon>Suessiales</taxon>
        <taxon>Symbiodiniaceae</taxon>
        <taxon>Symbiodinium</taxon>
    </lineage>
</organism>
<comment type="caution">
    <text evidence="3">The sequence shown here is derived from an EMBL/GenBank/DDBJ whole genome shotgun (WGS) entry which is preliminary data.</text>
</comment>
<dbReference type="EMBL" id="CAJNDS010001580">
    <property type="protein sequence ID" value="CAE7266270.1"/>
    <property type="molecule type" value="Genomic_DNA"/>
</dbReference>
<feature type="region of interest" description="Disordered" evidence="1">
    <location>
        <begin position="563"/>
        <end position="629"/>
    </location>
</feature>
<dbReference type="InterPro" id="IPR036397">
    <property type="entry name" value="RNaseH_sf"/>
</dbReference>
<evidence type="ECO:0000313" key="4">
    <source>
        <dbReference type="Proteomes" id="UP000604046"/>
    </source>
</evidence>
<dbReference type="InterPro" id="IPR012337">
    <property type="entry name" value="RNaseH-like_sf"/>
</dbReference>
<name>A0A812S869_9DINO</name>
<dbReference type="EMBL" id="CAJNDS010002415">
    <property type="protein sequence ID" value="CAE7466380.1"/>
    <property type="molecule type" value="Genomic_DNA"/>
</dbReference>
<evidence type="ECO:0000313" key="3">
    <source>
        <dbReference type="EMBL" id="CAE7466380.1"/>
    </source>
</evidence>
<gene>
    <name evidence="3" type="primary">GIP</name>
    <name evidence="2" type="ORF">SNAT2548_LOCUS14087</name>
    <name evidence="3" type="ORF">SNAT2548_LOCUS26048</name>
</gene>
<sequence>MCRFGLQTKDGEAVLKPTLVLTNLAGVAKALQRRCNGHHPTHRPLLGGGRARDAARYTDSFVQAILRGLRESLVWRHFPVFHMPDQWLRCWGNLRCQHFVPRYALALPQECQQFSGQDLEFTGQRVTHQHFVDGRSVVTRDNWKLATPSLHSSVAWTGFTEFEVTPTVVLPDSYRSTALWVAKSAAHDLHAFVSDETDFQTEWLQMFPSHRILGDGRSASSSRAAPDEDFDFDTFVDSADVATEPERFRQSQKDEGVPAVAGKKPELGEDERSARRELRDLPVRPNSIGRSILAPDLRREVYRIHRNLGHPERKAFCRALKHAGCRDEVLTYVKDEFQCPICKAKQRPASHRPAHLVRSMPFNEVIGLDLVFYQKKILLNQICWGTSYQIISIEVTKAFVRDWIMRFGVPRLVVVDQGGEFASDFFCNVIGDAGAIVHFTDARAPWQNSRTEKAGGIFKQKLEKICEEMVVKSDAEFHWSGPGLVVALASNHRSVWVSVRGYLVKASREQVRLATSEENIGVELAEILSNEMLEKLNQASVKHYKDIQEEGGPLAAEAAELQDLERSPTNQSPESAIPTTSNLQEPDTEVEYSPSIADADMQVDEPSPMTGQEADNGQTARDPVFSLEEGGSTRTPIIWNDEIWTNTAKLFSRERGYAVPMDSTNAFDAYTSWQINVSGSSDHQKDGAKYWYDKVHGRREPVAVRKSEEFPAYLAQAFFSQMDRKFFIVKKKESPGQVNFCKLREQEKVVFRAARNFAENILTMSCRPVLPDDFDANQPGEHREQVAAKSRWCVVGWRDPHIHEIERSAPTPLSSSIYLFLQLAASRGWDAVVKDAKTAFLQAKPTTRRQKLACAMPPDECFPGYDPEQLIILETEVYGIVSGPSWWRRSLLDILVKELRYRISAFDKCVLTLDANEEDSDQEKTQGVIVIEVDDILEAGNRRHRENMAKLEARLRFGKVVRLKDRPEGSAYAGRRIMQMKDNTVMYTMADYIANRLKVIKPERKVCKKDAKDVNLNAEEESQLRGAIAAVNWVAREGRPDVAAAASILSGCFPGPTMADIYAVNQVIDHLKARRVVLKLQFHPIPENQVRHLLISDSSFDPTGKHKAQHGWLQAITTPQLNAGQPAPVSLMGWKSRRLRRKAGNTLLHQPVHSVGGHRKTSLDVEQLLLLEVLTTAGAWGRRCGVGTAWNHYGHRQRVNETEEFRDPLTVAVVDAKSLYDAASTEQSQGEDDRSALEVAIIHESLQKVKGRIRWIPHNCNPADSLTKLDGAHMQPMMELLKRNTLRVEEETTVLQRGKQGDQRLKVKA</sequence>
<keyword evidence="4" id="KW-1185">Reference proteome</keyword>
<reference evidence="3" key="1">
    <citation type="submission" date="2021-02" db="EMBL/GenBank/DDBJ databases">
        <authorList>
            <person name="Dougan E. K."/>
            <person name="Rhodes N."/>
            <person name="Thang M."/>
            <person name="Chan C."/>
        </authorList>
    </citation>
    <scope>NUCLEOTIDE SEQUENCE</scope>
</reference>
<dbReference type="SUPFAM" id="SSF53098">
    <property type="entry name" value="Ribonuclease H-like"/>
    <property type="match status" value="1"/>
</dbReference>
<feature type="region of interest" description="Disordered" evidence="1">
    <location>
        <begin position="244"/>
        <end position="277"/>
    </location>
</feature>
<protein>
    <submittedName>
        <fullName evidence="3">GIP protein</fullName>
    </submittedName>
</protein>
<accession>A0A812S869</accession>
<evidence type="ECO:0000256" key="1">
    <source>
        <dbReference type="SAM" id="MobiDB-lite"/>
    </source>
</evidence>
<feature type="compositionally biased region" description="Basic and acidic residues" evidence="1">
    <location>
        <begin position="263"/>
        <end position="277"/>
    </location>
</feature>
<dbReference type="OrthoDB" id="446815at2759"/>
<feature type="compositionally biased region" description="Basic and acidic residues" evidence="1">
    <location>
        <begin position="244"/>
        <end position="256"/>
    </location>
</feature>
<dbReference type="GO" id="GO:0003676">
    <property type="term" value="F:nucleic acid binding"/>
    <property type="evidence" value="ECO:0007669"/>
    <property type="project" value="InterPro"/>
</dbReference>
<feature type="compositionally biased region" description="Polar residues" evidence="1">
    <location>
        <begin position="567"/>
        <end position="585"/>
    </location>
</feature>
<dbReference type="Gene3D" id="3.30.420.10">
    <property type="entry name" value="Ribonuclease H-like superfamily/Ribonuclease H"/>
    <property type="match status" value="1"/>
</dbReference>
<feature type="compositionally biased region" description="Polar residues" evidence="1">
    <location>
        <begin position="609"/>
        <end position="619"/>
    </location>
</feature>
<evidence type="ECO:0000313" key="2">
    <source>
        <dbReference type="EMBL" id="CAE7266270.1"/>
    </source>
</evidence>
<dbReference type="Proteomes" id="UP000604046">
    <property type="component" value="Unassembled WGS sequence"/>
</dbReference>
<proteinExistence type="predicted"/>